<organism evidence="1 2">
    <name type="scientific">Chamaesiphon minutus (strain ATCC 27169 / PCC 6605)</name>
    <dbReference type="NCBI Taxonomy" id="1173020"/>
    <lineage>
        <taxon>Bacteria</taxon>
        <taxon>Bacillati</taxon>
        <taxon>Cyanobacteriota</taxon>
        <taxon>Cyanophyceae</taxon>
        <taxon>Gomontiellales</taxon>
        <taxon>Chamaesiphonaceae</taxon>
        <taxon>Chamaesiphon</taxon>
    </lineage>
</organism>
<protein>
    <submittedName>
        <fullName evidence="1">Uncharacterized protein</fullName>
    </submittedName>
</protein>
<dbReference type="STRING" id="1173020.Cha6605_1264"/>
<dbReference type="HOGENOM" id="CLU_1851549_0_0_3"/>
<dbReference type="KEGG" id="cmp:Cha6605_1264"/>
<accession>K9UCU6</accession>
<evidence type="ECO:0000313" key="1">
    <source>
        <dbReference type="EMBL" id="AFY92468.1"/>
    </source>
</evidence>
<evidence type="ECO:0000313" key="2">
    <source>
        <dbReference type="Proteomes" id="UP000010366"/>
    </source>
</evidence>
<dbReference type="RefSeq" id="WP_015158652.1">
    <property type="nucleotide sequence ID" value="NC_019697.1"/>
</dbReference>
<keyword evidence="2" id="KW-1185">Reference proteome</keyword>
<name>K9UCU6_CHAP6</name>
<proteinExistence type="predicted"/>
<gene>
    <name evidence="1" type="ORF">Cha6605_1264</name>
</gene>
<sequence length="138" mass="14483">MSSHITNIALAEKAHLAPYLPVLMSGAVTQIGKSGVEIVVKQIWEKLEPVLKGDARTAAEQVAAKSESEPRKAVFLEELETLLNENPDLAKAIAKIMAGSNSGTPINQLSTGDGVQTIGQVLGGKVFGNVAGNLTIHE</sequence>
<reference evidence="1 2" key="1">
    <citation type="submission" date="2012-05" db="EMBL/GenBank/DDBJ databases">
        <title>Finished chromosome of genome of Chamaesiphon sp. PCC 6605.</title>
        <authorList>
            <consortium name="US DOE Joint Genome Institute"/>
            <person name="Gugger M."/>
            <person name="Coursin T."/>
            <person name="Rippka R."/>
            <person name="Tandeau De Marsac N."/>
            <person name="Huntemann M."/>
            <person name="Wei C.-L."/>
            <person name="Han J."/>
            <person name="Detter J.C."/>
            <person name="Han C."/>
            <person name="Tapia R."/>
            <person name="Chen A."/>
            <person name="Kyrpides N."/>
            <person name="Mavromatis K."/>
            <person name="Markowitz V."/>
            <person name="Szeto E."/>
            <person name="Ivanova N."/>
            <person name="Pagani I."/>
            <person name="Pati A."/>
            <person name="Goodwin L."/>
            <person name="Nordberg H.P."/>
            <person name="Cantor M.N."/>
            <person name="Hua S.X."/>
            <person name="Woyke T."/>
            <person name="Kerfeld C.A."/>
        </authorList>
    </citation>
    <scope>NUCLEOTIDE SEQUENCE [LARGE SCALE GENOMIC DNA]</scope>
    <source>
        <strain evidence="2">ATCC 27169 / PCC 6605</strain>
    </source>
</reference>
<dbReference type="AlphaFoldDB" id="K9UCU6"/>
<dbReference type="EMBL" id="CP003600">
    <property type="protein sequence ID" value="AFY92468.1"/>
    <property type="molecule type" value="Genomic_DNA"/>
</dbReference>
<dbReference type="Proteomes" id="UP000010366">
    <property type="component" value="Chromosome"/>
</dbReference>